<dbReference type="Pfam" id="PF00924">
    <property type="entry name" value="MS_channel_2nd"/>
    <property type="match status" value="1"/>
</dbReference>
<feature type="transmembrane region" description="Helical" evidence="4">
    <location>
        <begin position="6"/>
        <end position="24"/>
    </location>
</feature>
<dbReference type="HOGENOM" id="CLU_060783_0_0_1"/>
<reference evidence="6 7" key="1">
    <citation type="journal article" date="2013" name="BMC Genomics">
        <title>Comparative genomics of parasitic silkworm microsporidia reveal an association between genome expansion and host adaptation.</title>
        <authorList>
            <person name="Pan G."/>
            <person name="Xu J."/>
            <person name="Li T."/>
            <person name="Xia Q."/>
            <person name="Liu S.L."/>
            <person name="Zhang G."/>
            <person name="Li S."/>
            <person name="Li C."/>
            <person name="Liu H."/>
            <person name="Yang L."/>
            <person name="Liu T."/>
            <person name="Zhang X."/>
            <person name="Wu Z."/>
            <person name="Fan W."/>
            <person name="Dang X."/>
            <person name="Xiang H."/>
            <person name="Tao M."/>
            <person name="Li Y."/>
            <person name="Hu J."/>
            <person name="Li Z."/>
            <person name="Lin L."/>
            <person name="Luo J."/>
            <person name="Geng L."/>
            <person name="Wang L."/>
            <person name="Long M."/>
            <person name="Wan Y."/>
            <person name="He N."/>
            <person name="Zhang Z."/>
            <person name="Lu C."/>
            <person name="Keeling P.J."/>
            <person name="Wang J."/>
            <person name="Xiang Z."/>
            <person name="Zhou Z."/>
        </authorList>
    </citation>
    <scope>NUCLEOTIDE SEQUENCE [LARGE SCALE GENOMIC DNA]</scope>
    <source>
        <strain evidence="7">CQ1 / CVCC 102059</strain>
    </source>
</reference>
<keyword evidence="3" id="KW-0175">Coiled coil</keyword>
<dbReference type="AlphaFoldDB" id="R0KU12"/>
<dbReference type="GO" id="GO:0008381">
    <property type="term" value="F:mechanosensitive monoatomic ion channel activity"/>
    <property type="evidence" value="ECO:0007669"/>
    <property type="project" value="TreeGrafter"/>
</dbReference>
<keyword evidence="7" id="KW-1185">Reference proteome</keyword>
<dbReference type="PANTHER" id="PTHR31618">
    <property type="entry name" value="MECHANOSENSITIVE ION CHANNEL PROTEIN 5"/>
    <property type="match status" value="1"/>
</dbReference>
<evidence type="ECO:0000256" key="1">
    <source>
        <dbReference type="ARBA" id="ARBA00004141"/>
    </source>
</evidence>
<keyword evidence="4" id="KW-1133">Transmembrane helix</keyword>
<evidence type="ECO:0000313" key="7">
    <source>
        <dbReference type="Proteomes" id="UP000016927"/>
    </source>
</evidence>
<sequence length="351" mass="41318">MENFVHITLGVSLVMFLYLIKTIVLEGIDYMMYWCSYFQKLIQTNKDVQTLNLVNSVTQKTITLRSPEWISYVFKVLSPEGTPLNRDTLEYFFSATETDEILALFDRHNTGSIDEKTFIDTWLNVAYEKKKIKNVVEYKNVLLKKLDYLFSFIFIPIMLFTFMTILGKTEYFTTYGSIVVGFILPLSFIFAGVIGDLFKSIVFVFFVRPFEVGDKIEMMDKIYIVDEIGLLYSTFLNNSLNVTMSNIEIMNKNIVNYRRSEFYEKKYTLKFDIDVYKRVVDDFKKELKNLIDEHSKLLKKKFKLENIVVKEEGKLEVDLIIYADIHSHNLMEGIDEFSIRLDKLVNEIKQK</sequence>
<dbReference type="STRING" id="578461.R0KU12"/>
<evidence type="ECO:0000256" key="4">
    <source>
        <dbReference type="SAM" id="Phobius"/>
    </source>
</evidence>
<comment type="similarity">
    <text evidence="2">Belongs to the MscS (TC 1.A.23) family.</text>
</comment>
<evidence type="ECO:0000256" key="2">
    <source>
        <dbReference type="ARBA" id="ARBA00008017"/>
    </source>
</evidence>
<dbReference type="SUPFAM" id="SSF50182">
    <property type="entry name" value="Sm-like ribonucleoproteins"/>
    <property type="match status" value="1"/>
</dbReference>
<comment type="subcellular location">
    <subcellularLocation>
        <location evidence="1">Membrane</location>
        <topology evidence="1">Multi-pass membrane protein</topology>
    </subcellularLocation>
</comment>
<evidence type="ECO:0000313" key="6">
    <source>
        <dbReference type="EMBL" id="EOB14291.1"/>
    </source>
</evidence>
<feature type="coiled-coil region" evidence="3">
    <location>
        <begin position="273"/>
        <end position="300"/>
    </location>
</feature>
<protein>
    <recommendedName>
        <fullName evidence="5">Mechanosensitive ion channel MscS domain-containing protein</fullName>
    </recommendedName>
</protein>
<feature type="domain" description="Mechanosensitive ion channel MscS" evidence="5">
    <location>
        <begin position="193"/>
        <end position="259"/>
    </location>
</feature>
<dbReference type="InterPro" id="IPR010920">
    <property type="entry name" value="LSM_dom_sf"/>
</dbReference>
<dbReference type="OrthoDB" id="544685at2759"/>
<keyword evidence="4" id="KW-0812">Transmembrane</keyword>
<dbReference type="VEuPathDB" id="MicrosporidiaDB:NBO_31g0010"/>
<keyword evidence="4" id="KW-0472">Membrane</keyword>
<dbReference type="GO" id="GO:0005886">
    <property type="term" value="C:plasma membrane"/>
    <property type="evidence" value="ECO:0007669"/>
    <property type="project" value="TreeGrafter"/>
</dbReference>
<dbReference type="InterPro" id="IPR006685">
    <property type="entry name" value="MscS_channel_2nd"/>
</dbReference>
<organism evidence="6 7">
    <name type="scientific">Nosema bombycis (strain CQ1 / CVCC 102059)</name>
    <name type="common">Microsporidian parasite</name>
    <name type="synonym">Pebrine of silkworm</name>
    <dbReference type="NCBI Taxonomy" id="578461"/>
    <lineage>
        <taxon>Eukaryota</taxon>
        <taxon>Fungi</taxon>
        <taxon>Fungi incertae sedis</taxon>
        <taxon>Microsporidia</taxon>
        <taxon>Nosematidae</taxon>
        <taxon>Nosema</taxon>
    </lineage>
</organism>
<dbReference type="InterPro" id="IPR016688">
    <property type="entry name" value="MscS-like_plants/fungi"/>
</dbReference>
<evidence type="ECO:0000256" key="3">
    <source>
        <dbReference type="SAM" id="Coils"/>
    </source>
</evidence>
<feature type="transmembrane region" description="Helical" evidence="4">
    <location>
        <begin position="178"/>
        <end position="198"/>
    </location>
</feature>
<dbReference type="OMA" id="YRITEYI"/>
<dbReference type="PANTHER" id="PTHR31618:SF1">
    <property type="entry name" value="EF-HAND DOMAIN-CONTAINING PROTEIN"/>
    <property type="match status" value="1"/>
</dbReference>
<evidence type="ECO:0000259" key="5">
    <source>
        <dbReference type="Pfam" id="PF00924"/>
    </source>
</evidence>
<name>R0KU12_NOSB1</name>
<accession>R0KU12</accession>
<dbReference type="Proteomes" id="UP000016927">
    <property type="component" value="Unassembled WGS sequence"/>
</dbReference>
<proteinExistence type="inferred from homology"/>
<feature type="transmembrane region" description="Helical" evidence="4">
    <location>
        <begin position="148"/>
        <end position="166"/>
    </location>
</feature>
<dbReference type="GO" id="GO:0006820">
    <property type="term" value="P:monoatomic anion transport"/>
    <property type="evidence" value="ECO:0007669"/>
    <property type="project" value="TreeGrafter"/>
</dbReference>
<gene>
    <name evidence="6" type="ORF">NBO_31g0010</name>
</gene>
<dbReference type="EMBL" id="KB908939">
    <property type="protein sequence ID" value="EOB14291.1"/>
    <property type="molecule type" value="Genomic_DNA"/>
</dbReference>